<dbReference type="Gene3D" id="3.40.50.300">
    <property type="entry name" value="P-loop containing nucleotide triphosphate hydrolases"/>
    <property type="match status" value="3"/>
</dbReference>
<dbReference type="Gene3D" id="1.10.10.1020">
    <property type="entry name" value="RecBCD complex, subunit RecD, N-terminal domain"/>
    <property type="match status" value="1"/>
</dbReference>
<dbReference type="PANTHER" id="PTHR43788">
    <property type="entry name" value="DNA2/NAM7 HELICASE FAMILY MEMBER"/>
    <property type="match status" value="1"/>
</dbReference>
<keyword evidence="9 11" id="KW-0234">DNA repair</keyword>
<protein>
    <recommendedName>
        <fullName evidence="11">RecBCD enzyme subunit RecD</fullName>
        <ecNumber evidence="11">5.6.2.3</ecNumber>
    </recommendedName>
    <alternativeName>
        <fullName evidence="11">DNA 5'-3' helicase subunit RecD</fullName>
    </alternativeName>
    <alternativeName>
        <fullName evidence="11">Exonuclease V subunit RecD</fullName>
        <shortName evidence="11">ExoV subunit RecD</shortName>
    </alternativeName>
    <alternativeName>
        <fullName evidence="11">Helicase/nuclease RecBCD subunit RecD</fullName>
    </alternativeName>
</protein>
<keyword evidence="5 11" id="KW-0347">Helicase</keyword>
<evidence type="ECO:0000256" key="5">
    <source>
        <dbReference type="ARBA" id="ARBA00022806"/>
    </source>
</evidence>
<dbReference type="GO" id="GO:0008854">
    <property type="term" value="F:exodeoxyribonuclease V activity"/>
    <property type="evidence" value="ECO:0007669"/>
    <property type="project" value="InterPro"/>
</dbReference>
<comment type="miscellaneous">
    <text evidence="11">In the RecBCD complex, RecB has a slow 3'-5' helicase, an exonuclease activity and loads RecA onto ssDNA, RecD has a fast 5'-3' helicase activity, while RecC stimulates the ATPase and processivity of the RecB helicase and contributes to recognition of the Chi site.</text>
</comment>
<accession>A0A8H2NSZ6</accession>
<organism evidence="13 14">
    <name type="scientific">Pseudomonas fluorescens</name>
    <dbReference type="NCBI Taxonomy" id="294"/>
    <lineage>
        <taxon>Bacteria</taxon>
        <taxon>Pseudomonadati</taxon>
        <taxon>Pseudomonadota</taxon>
        <taxon>Gammaproteobacteria</taxon>
        <taxon>Pseudomonadales</taxon>
        <taxon>Pseudomonadaceae</taxon>
        <taxon>Pseudomonas</taxon>
    </lineage>
</organism>
<dbReference type="InterPro" id="IPR027785">
    <property type="entry name" value="UvrD-like_helicase_C"/>
</dbReference>
<dbReference type="GO" id="GO:0003677">
    <property type="term" value="F:DNA binding"/>
    <property type="evidence" value="ECO:0007669"/>
    <property type="project" value="UniProtKB-UniRule"/>
</dbReference>
<feature type="binding site" evidence="11">
    <location>
        <begin position="223"/>
        <end position="230"/>
    </location>
    <ligand>
        <name>ATP</name>
        <dbReference type="ChEBI" id="CHEBI:30616"/>
    </ligand>
</feature>
<dbReference type="CDD" id="cd18809">
    <property type="entry name" value="SF1_C_RecD"/>
    <property type="match status" value="1"/>
</dbReference>
<comment type="function">
    <text evidence="11">A helicase/nuclease that prepares dsDNA breaks (DSB) for recombinational DNA repair. Binds to DSBs and unwinds DNA via a highly rapid and processive ATP-dependent bidirectional helicase activity. Unwinds dsDNA until it encounters a Chi (crossover hotspot instigator) sequence from the 3' direction. Cuts ssDNA a few nucleotides 3' to the Chi site. The properties and activities of the enzyme are changed at Chi. The Chi-altered holoenzyme produces a long 3'-ssDNA overhang and facilitates RecA-binding to the ssDNA for homologous DNA recombination and repair. Holoenzyme degrades any linearized DNA that is unable to undergo homologous recombination. In the holoenzyme this subunit has ssDNA-dependent ATPase and 5'-3' helicase activity. When added to pre-assembled RecBC greatly stimulates nuclease activity and augments holoenzyme processivity. Negatively regulates the RecA-loading ability of RecBCD.</text>
</comment>
<feature type="domain" description="AAA+ ATPase" evidence="12">
    <location>
        <begin position="215"/>
        <end position="592"/>
    </location>
</feature>
<dbReference type="PANTHER" id="PTHR43788:SF6">
    <property type="entry name" value="DNA HELICASE B"/>
    <property type="match status" value="1"/>
</dbReference>
<dbReference type="GO" id="GO:0000724">
    <property type="term" value="P:double-strand break repair via homologous recombination"/>
    <property type="evidence" value="ECO:0007669"/>
    <property type="project" value="UniProtKB-UniRule"/>
</dbReference>
<dbReference type="InterPro" id="IPR050534">
    <property type="entry name" value="Coronavir_polyprotein_1ab"/>
</dbReference>
<proteinExistence type="inferred from homology"/>
<dbReference type="InterPro" id="IPR027417">
    <property type="entry name" value="P-loop_NTPase"/>
</dbReference>
<keyword evidence="1 11" id="KW-0540">Nuclease</keyword>
<evidence type="ECO:0000256" key="2">
    <source>
        <dbReference type="ARBA" id="ARBA00022741"/>
    </source>
</evidence>
<evidence type="ECO:0000256" key="4">
    <source>
        <dbReference type="ARBA" id="ARBA00022801"/>
    </source>
</evidence>
<keyword evidence="7 11" id="KW-0067">ATP-binding</keyword>
<dbReference type="Pfam" id="PF21185">
    <property type="entry name" value="RecD_N"/>
    <property type="match status" value="1"/>
</dbReference>
<gene>
    <name evidence="11 13" type="primary">recD</name>
    <name evidence="13" type="ORF">PS900_03037</name>
</gene>
<dbReference type="RefSeq" id="WP_150754283.1">
    <property type="nucleotide sequence ID" value="NZ_CABVHR010000009.1"/>
</dbReference>
<evidence type="ECO:0000256" key="7">
    <source>
        <dbReference type="ARBA" id="ARBA00022840"/>
    </source>
</evidence>
<evidence type="ECO:0000256" key="9">
    <source>
        <dbReference type="ARBA" id="ARBA00023204"/>
    </source>
</evidence>
<evidence type="ECO:0000256" key="11">
    <source>
        <dbReference type="HAMAP-Rule" id="MF_01487"/>
    </source>
</evidence>
<keyword evidence="8 11" id="KW-0238">DNA-binding</keyword>
<comment type="catalytic activity">
    <reaction evidence="11">
        <text>ATP + H2O = ADP + phosphate + H(+)</text>
        <dbReference type="Rhea" id="RHEA:13065"/>
        <dbReference type="ChEBI" id="CHEBI:15377"/>
        <dbReference type="ChEBI" id="CHEBI:15378"/>
        <dbReference type="ChEBI" id="CHEBI:30616"/>
        <dbReference type="ChEBI" id="CHEBI:43474"/>
        <dbReference type="ChEBI" id="CHEBI:456216"/>
        <dbReference type="EC" id="5.6.2.3"/>
    </reaction>
</comment>
<name>A0A8H2NSZ6_PSEFL</name>
<dbReference type="InterPro" id="IPR006344">
    <property type="entry name" value="RecD"/>
</dbReference>
<evidence type="ECO:0000259" key="12">
    <source>
        <dbReference type="SMART" id="SM00382"/>
    </source>
</evidence>
<dbReference type="InterPro" id="IPR049550">
    <property type="entry name" value="RecD_N"/>
</dbReference>
<evidence type="ECO:0000313" key="14">
    <source>
        <dbReference type="Proteomes" id="UP000325723"/>
    </source>
</evidence>
<keyword evidence="2 11" id="KW-0547">Nucleotide-binding</keyword>
<dbReference type="GO" id="GO:0043139">
    <property type="term" value="F:5'-3' DNA helicase activity"/>
    <property type="evidence" value="ECO:0007669"/>
    <property type="project" value="UniProtKB-UniRule"/>
</dbReference>
<dbReference type="SUPFAM" id="SSF52540">
    <property type="entry name" value="P-loop containing nucleoside triphosphate hydrolases"/>
    <property type="match status" value="2"/>
</dbReference>
<dbReference type="CDD" id="cd17933">
    <property type="entry name" value="DEXSc_RecD-like"/>
    <property type="match status" value="1"/>
</dbReference>
<comment type="caution">
    <text evidence="13">The sequence shown here is derived from an EMBL/GenBank/DDBJ whole genome shotgun (WGS) entry which is preliminary data.</text>
</comment>
<dbReference type="Proteomes" id="UP000325723">
    <property type="component" value="Unassembled WGS sequence"/>
</dbReference>
<dbReference type="EMBL" id="CABVIE010000008">
    <property type="protein sequence ID" value="VVP04908.1"/>
    <property type="molecule type" value="Genomic_DNA"/>
</dbReference>
<evidence type="ECO:0000256" key="1">
    <source>
        <dbReference type="ARBA" id="ARBA00022722"/>
    </source>
</evidence>
<sequence length="702" mass="77449">MSRTFADLLPTSLAAESLADLAPLSRADDLLLLLTRWVERGWLRALDKAFVAFLHELAPEDDPLVLLAAALTSHQLGHGHVCLDLFETLKEPDFALSLPPEGDVQGGAMLLPSQLLGSLDGAHWCKVLAASNLVALAADSRDNVRDRPLVLSGKRLYLRRYWAYERRIDLSLRERLTQHESTPSDLLQRLTGLFGPARPGDVIDWQKLACALATRSAFSIVTGGPGTGKTTTVVRLLALLQAPSVEAGMPLRIRLAAPTGKAAARLTESISQQVRTLKVAQDIRDKIPSDVTTVHRLLGSRPGTRHFRHHAGNRLPLDVLVVDEASMIDLEMMANLLDALPAHARLVLLGDKDQLASVEAGAVLGDLCRDAEAGWYSPQTRQWLEAVSGENLQASGLQEDAQGTHPLAQQVVMLRHSRRFGEGSGIGQLARWVNQQQPEEARKLLSARSHDDVYCLALKGEQDRALERLLLDGHGEGPQGYRHYLSVLRNQRPPLDSPLEDSRWIDWARQVLQAFDAFQLLCAVRNGPWGVEGLNQRVTEALLRARLIDSDQQWYEGRPVLMTRNDYGLGLMNGDIGIALKLPEQEGHGTGRQVLRVAFPRNDGQGGVRFVLPSRLNDVETVYAMTVHKSQGSEFAHTALILPDALNPVLTKELIYTGITRAKDWFTLIESRAGVFEEAVKRRVKRLSGLMLELKEASEPTG</sequence>
<keyword evidence="6 11" id="KW-0269">Exonuclease</keyword>
<dbReference type="AlphaFoldDB" id="A0A8H2NSZ6"/>
<dbReference type="InterPro" id="IPR003593">
    <property type="entry name" value="AAA+_ATPase"/>
</dbReference>
<keyword evidence="4 11" id="KW-0378">Hydrolase</keyword>
<reference evidence="13 14" key="1">
    <citation type="submission" date="2019-09" db="EMBL/GenBank/DDBJ databases">
        <authorList>
            <person name="Chandra G."/>
            <person name="Truman W A."/>
        </authorList>
    </citation>
    <scope>NUCLEOTIDE SEQUENCE [LARGE SCALE GENOMIC DNA]</scope>
    <source>
        <strain evidence="13">PS900</strain>
    </source>
</reference>
<dbReference type="NCBIfam" id="TIGR01447">
    <property type="entry name" value="recD"/>
    <property type="match status" value="1"/>
</dbReference>
<evidence type="ECO:0000256" key="10">
    <source>
        <dbReference type="ARBA" id="ARBA00023235"/>
    </source>
</evidence>
<dbReference type="GO" id="GO:0009338">
    <property type="term" value="C:exodeoxyribonuclease V complex"/>
    <property type="evidence" value="ECO:0007669"/>
    <property type="project" value="InterPro"/>
</dbReference>
<keyword evidence="3 11" id="KW-0227">DNA damage</keyword>
<dbReference type="HAMAP" id="MF_01487">
    <property type="entry name" value="RecD"/>
    <property type="match status" value="1"/>
</dbReference>
<evidence type="ECO:0000313" key="13">
    <source>
        <dbReference type="EMBL" id="VVP04908.1"/>
    </source>
</evidence>
<keyword evidence="10 11" id="KW-0413">Isomerase</keyword>
<dbReference type="Pfam" id="PF13245">
    <property type="entry name" value="AAA_19"/>
    <property type="match status" value="1"/>
</dbReference>
<evidence type="ECO:0000256" key="6">
    <source>
        <dbReference type="ARBA" id="ARBA00022839"/>
    </source>
</evidence>
<dbReference type="GO" id="GO:0005524">
    <property type="term" value="F:ATP binding"/>
    <property type="evidence" value="ECO:0007669"/>
    <property type="project" value="UniProtKB-UniRule"/>
</dbReference>
<dbReference type="EC" id="5.6.2.3" evidence="11"/>
<dbReference type="Pfam" id="PF13538">
    <property type="entry name" value="UvrD_C_2"/>
    <property type="match status" value="1"/>
</dbReference>
<evidence type="ECO:0000256" key="3">
    <source>
        <dbReference type="ARBA" id="ARBA00022763"/>
    </source>
</evidence>
<comment type="subunit">
    <text evidence="11">Heterotrimer of RecB, RecC and RecD. All subunits contribute to DNA-binding.</text>
</comment>
<dbReference type="SMART" id="SM00382">
    <property type="entry name" value="AAA"/>
    <property type="match status" value="1"/>
</dbReference>
<evidence type="ECO:0000256" key="8">
    <source>
        <dbReference type="ARBA" id="ARBA00023125"/>
    </source>
</evidence>
<dbReference type="InterPro" id="IPR041851">
    <property type="entry name" value="RecD_N_sf"/>
</dbReference>
<comment type="similarity">
    <text evidence="11">Belongs to the RecD family.</text>
</comment>
<dbReference type="GO" id="GO:0017116">
    <property type="term" value="F:single-stranded DNA helicase activity"/>
    <property type="evidence" value="ECO:0007669"/>
    <property type="project" value="TreeGrafter"/>
</dbReference>